<dbReference type="PANTHER" id="PTHR43855:SF1">
    <property type="entry name" value="THIOSULFATE SULFURTRANSFERASE"/>
    <property type="match status" value="1"/>
</dbReference>
<dbReference type="InterPro" id="IPR001763">
    <property type="entry name" value="Rhodanese-like_dom"/>
</dbReference>
<feature type="non-terminal residue" evidence="3">
    <location>
        <position position="271"/>
    </location>
</feature>
<feature type="non-terminal residue" evidence="3">
    <location>
        <position position="1"/>
    </location>
</feature>
<name>A0AA39WJW6_9PEZI</name>
<evidence type="ECO:0000313" key="3">
    <source>
        <dbReference type="EMBL" id="KAK0616726.1"/>
    </source>
</evidence>
<accession>A0AA39WJW6</accession>
<dbReference type="Pfam" id="PF00581">
    <property type="entry name" value="Rhodanese"/>
    <property type="match status" value="2"/>
</dbReference>
<feature type="domain" description="Rhodanese" evidence="2">
    <location>
        <begin position="12"/>
        <end position="131"/>
    </location>
</feature>
<dbReference type="InterPro" id="IPR051126">
    <property type="entry name" value="Thiosulfate_sulfurtransferase"/>
</dbReference>
<keyword evidence="1" id="KW-0677">Repeat</keyword>
<proteinExistence type="predicted"/>
<dbReference type="SUPFAM" id="SSF52821">
    <property type="entry name" value="Rhodanese/Cell cycle control phosphatase"/>
    <property type="match status" value="2"/>
</dbReference>
<gene>
    <name evidence="3" type="ORF">B0T14DRAFT_394010</name>
</gene>
<keyword evidence="4" id="KW-1185">Reference proteome</keyword>
<dbReference type="PANTHER" id="PTHR43855">
    <property type="entry name" value="THIOSULFATE SULFURTRANSFERASE"/>
    <property type="match status" value="1"/>
</dbReference>
<dbReference type="AlphaFoldDB" id="A0AA39WJW6"/>
<protein>
    <submittedName>
        <fullName evidence="3">Rhodanese-like domain-containing protein</fullName>
    </submittedName>
</protein>
<feature type="domain" description="Rhodanese" evidence="2">
    <location>
        <begin position="167"/>
        <end position="269"/>
    </location>
</feature>
<evidence type="ECO:0000259" key="2">
    <source>
        <dbReference type="PROSITE" id="PS50206"/>
    </source>
</evidence>
<dbReference type="EMBL" id="JAULSU010000005">
    <property type="protein sequence ID" value="KAK0616726.1"/>
    <property type="molecule type" value="Genomic_DNA"/>
</dbReference>
<reference evidence="3" key="1">
    <citation type="submission" date="2023-06" db="EMBL/GenBank/DDBJ databases">
        <title>Genome-scale phylogeny and comparative genomics of the fungal order Sordariales.</title>
        <authorList>
            <consortium name="Lawrence Berkeley National Laboratory"/>
            <person name="Hensen N."/>
            <person name="Bonometti L."/>
            <person name="Westerberg I."/>
            <person name="Brannstrom I.O."/>
            <person name="Guillou S."/>
            <person name="Cros-Aarteil S."/>
            <person name="Calhoun S."/>
            <person name="Haridas S."/>
            <person name="Kuo A."/>
            <person name="Mondo S."/>
            <person name="Pangilinan J."/>
            <person name="Riley R."/>
            <person name="Labutti K."/>
            <person name="Andreopoulos B."/>
            <person name="Lipzen A."/>
            <person name="Chen C."/>
            <person name="Yanf M."/>
            <person name="Daum C."/>
            <person name="Ng V."/>
            <person name="Clum A."/>
            <person name="Steindorff A."/>
            <person name="Ohm R."/>
            <person name="Martin F."/>
            <person name="Silar P."/>
            <person name="Natvig D."/>
            <person name="Lalanne C."/>
            <person name="Gautier V."/>
            <person name="Ament-Velasquez S.L."/>
            <person name="Kruys A."/>
            <person name="Hutchinson M.I."/>
            <person name="Powell A.J."/>
            <person name="Barry K."/>
            <person name="Miller A.N."/>
            <person name="Grigoriev I.V."/>
            <person name="Debuchy R."/>
            <person name="Gladieux P."/>
            <person name="Thoren M.H."/>
            <person name="Johannesson H."/>
        </authorList>
    </citation>
    <scope>NUCLEOTIDE SEQUENCE</scope>
    <source>
        <strain evidence="3">CBS 606.72</strain>
    </source>
</reference>
<dbReference type="Proteomes" id="UP001175000">
    <property type="component" value="Unassembled WGS sequence"/>
</dbReference>
<evidence type="ECO:0000313" key="4">
    <source>
        <dbReference type="Proteomes" id="UP001175000"/>
    </source>
</evidence>
<dbReference type="InterPro" id="IPR036873">
    <property type="entry name" value="Rhodanese-like_dom_sf"/>
</dbReference>
<dbReference type="SMART" id="SM00450">
    <property type="entry name" value="RHOD"/>
    <property type="match status" value="2"/>
</dbReference>
<sequence>VVSTTWLNGNLKNPNVVVIDLRDPQAYAAGHVSGSLSLPYQGTPLWTSRGPDNETLVFPSPDVIANAFTENGLGTNGWVVLVPDATMLPGHMSHATRAAATLRYAGLPIRNLAILDGGYPAWTAAKLPISTNTTARPKQPSSINITTKPDTSFLIERAAVRSRIGKAAEGIVIIDARGTADFHAGHIPSAISLPGTTIWNAGGFWKSAGELQALFEAAVGSLPVGKGRGEVIVYCWIGQLATTWVYALTNVLGWENVKLYDGSFEDWTKFG</sequence>
<comment type="caution">
    <text evidence="3">The sequence shown here is derived from an EMBL/GenBank/DDBJ whole genome shotgun (WGS) entry which is preliminary data.</text>
</comment>
<dbReference type="Gene3D" id="3.40.250.10">
    <property type="entry name" value="Rhodanese-like domain"/>
    <property type="match status" value="2"/>
</dbReference>
<dbReference type="PROSITE" id="PS50206">
    <property type="entry name" value="RHODANESE_3"/>
    <property type="match status" value="2"/>
</dbReference>
<evidence type="ECO:0000256" key="1">
    <source>
        <dbReference type="ARBA" id="ARBA00022737"/>
    </source>
</evidence>
<organism evidence="3 4">
    <name type="scientific">Immersiella caudata</name>
    <dbReference type="NCBI Taxonomy" id="314043"/>
    <lineage>
        <taxon>Eukaryota</taxon>
        <taxon>Fungi</taxon>
        <taxon>Dikarya</taxon>
        <taxon>Ascomycota</taxon>
        <taxon>Pezizomycotina</taxon>
        <taxon>Sordariomycetes</taxon>
        <taxon>Sordariomycetidae</taxon>
        <taxon>Sordariales</taxon>
        <taxon>Lasiosphaeriaceae</taxon>
        <taxon>Immersiella</taxon>
    </lineage>
</organism>